<evidence type="ECO:0000256" key="1">
    <source>
        <dbReference type="SAM" id="Phobius"/>
    </source>
</evidence>
<keyword evidence="3" id="KW-1185">Reference proteome</keyword>
<organism evidence="3">
    <name type="scientific">Volvox carteri f. nagariensis</name>
    <dbReference type="NCBI Taxonomy" id="3068"/>
    <lineage>
        <taxon>Eukaryota</taxon>
        <taxon>Viridiplantae</taxon>
        <taxon>Chlorophyta</taxon>
        <taxon>core chlorophytes</taxon>
        <taxon>Chlorophyceae</taxon>
        <taxon>CS clade</taxon>
        <taxon>Chlamydomonadales</taxon>
        <taxon>Volvocaceae</taxon>
        <taxon>Volvox</taxon>
    </lineage>
</organism>
<gene>
    <name evidence="2" type="ORF">VOLCADRAFT_89159</name>
</gene>
<dbReference type="EMBL" id="GL378332">
    <property type="protein sequence ID" value="EFJ50108.1"/>
    <property type="molecule type" value="Genomic_DNA"/>
</dbReference>
<feature type="transmembrane region" description="Helical" evidence="1">
    <location>
        <begin position="63"/>
        <end position="84"/>
    </location>
</feature>
<feature type="transmembrane region" description="Helical" evidence="1">
    <location>
        <begin position="117"/>
        <end position="139"/>
    </location>
</feature>
<keyword evidence="1" id="KW-0812">Transmembrane</keyword>
<keyword evidence="1" id="KW-0472">Membrane</keyword>
<evidence type="ECO:0000313" key="2">
    <source>
        <dbReference type="EMBL" id="EFJ50108.1"/>
    </source>
</evidence>
<keyword evidence="1" id="KW-1133">Transmembrane helix</keyword>
<reference evidence="2 3" key="1">
    <citation type="journal article" date="2010" name="Science">
        <title>Genomic analysis of organismal complexity in the multicellular green alga Volvox carteri.</title>
        <authorList>
            <person name="Prochnik S.E."/>
            <person name="Umen J."/>
            <person name="Nedelcu A.M."/>
            <person name="Hallmann A."/>
            <person name="Miller S.M."/>
            <person name="Nishii I."/>
            <person name="Ferris P."/>
            <person name="Kuo A."/>
            <person name="Mitros T."/>
            <person name="Fritz-Laylin L.K."/>
            <person name="Hellsten U."/>
            <person name="Chapman J."/>
            <person name="Simakov O."/>
            <person name="Rensing S.A."/>
            <person name="Terry A."/>
            <person name="Pangilinan J."/>
            <person name="Kapitonov V."/>
            <person name="Jurka J."/>
            <person name="Salamov A."/>
            <person name="Shapiro H."/>
            <person name="Schmutz J."/>
            <person name="Grimwood J."/>
            <person name="Lindquist E."/>
            <person name="Lucas S."/>
            <person name="Grigoriev I.V."/>
            <person name="Schmitt R."/>
            <person name="Kirk D."/>
            <person name="Rokhsar D.S."/>
        </authorList>
    </citation>
    <scope>NUCLEOTIDE SEQUENCE [LARGE SCALE GENOMIC DNA]</scope>
    <source>
        <strain evidence="3">f. Nagariensis / Eve</strain>
    </source>
</reference>
<protein>
    <submittedName>
        <fullName evidence="2">Uncharacterized protein</fullName>
    </submittedName>
</protein>
<evidence type="ECO:0000313" key="3">
    <source>
        <dbReference type="Proteomes" id="UP000001058"/>
    </source>
</evidence>
<dbReference type="RefSeq" id="XP_002948728.1">
    <property type="nucleotide sequence ID" value="XM_002948682.1"/>
</dbReference>
<dbReference type="KEGG" id="vcn:VOLCADRAFT_89159"/>
<name>D8TQY5_VOLCA</name>
<sequence length="141" mass="14924">MAACPRRIDPKIYLGRRVPPGIFSGCSNVRASGLCAHVVAVIVNSGIHIYPRARQQAEAAAQVHRLVLLKVASAALLLLAAGLAVTSGRNFVKRCHMIRTGVGSDNPGWDSRWLPRVLTGVMTGVMAAVLAAALCRVFGRG</sequence>
<accession>D8TQY5</accession>
<dbReference type="AlphaFoldDB" id="D8TQY5"/>
<proteinExistence type="predicted"/>
<dbReference type="OrthoDB" id="10564307at2759"/>
<dbReference type="GeneID" id="9623433"/>
<dbReference type="Proteomes" id="UP000001058">
    <property type="component" value="Unassembled WGS sequence"/>
</dbReference>
<dbReference type="InParanoid" id="D8TQY5"/>